<dbReference type="EMBL" id="UZAJ01007448">
    <property type="protein sequence ID" value="VDO50079.1"/>
    <property type="molecule type" value="Genomic_DNA"/>
</dbReference>
<reference evidence="1 2" key="2">
    <citation type="submission" date="2018-11" db="EMBL/GenBank/DDBJ databases">
        <authorList>
            <consortium name="Pathogen Informatics"/>
        </authorList>
    </citation>
    <scope>NUCLEOTIDE SEQUENCE [LARGE SCALE GENOMIC DNA]</scope>
</reference>
<organism evidence="3">
    <name type="scientific">Onchocerca flexuosa</name>
    <dbReference type="NCBI Taxonomy" id="387005"/>
    <lineage>
        <taxon>Eukaryota</taxon>
        <taxon>Metazoa</taxon>
        <taxon>Ecdysozoa</taxon>
        <taxon>Nematoda</taxon>
        <taxon>Chromadorea</taxon>
        <taxon>Rhabditida</taxon>
        <taxon>Spirurina</taxon>
        <taxon>Spiruromorpha</taxon>
        <taxon>Filarioidea</taxon>
        <taxon>Onchocercidae</taxon>
        <taxon>Onchocerca</taxon>
    </lineage>
</organism>
<dbReference type="WBParaSite" id="OFLC_0000725601-mRNA-1">
    <property type="protein sequence ID" value="OFLC_0000725601-mRNA-1"/>
    <property type="gene ID" value="OFLC_0000725601"/>
</dbReference>
<protein>
    <submittedName>
        <fullName evidence="1 3">Uncharacterized protein</fullName>
    </submittedName>
</protein>
<name>A0A183HIE5_9BILA</name>
<accession>A0A183HIE5</accession>
<keyword evidence="2" id="KW-1185">Reference proteome</keyword>
<dbReference type="AlphaFoldDB" id="A0A183HIE5"/>
<proteinExistence type="predicted"/>
<sequence length="173" mass="19445">MRTIFLFTNNHQIISLSLQILSVCQSSLNEVKRYAIVMNTCASCKLMLFLLHCSMQKDETERYNYWKNRSLSLDSFIASKSNRKFAFIALLNSWQKLLEPHIKITDFPTAKKYSRSLLAENTKSLIGAVPTAGEDVVATDRTVGSTVPLSIRNLKAKSAIGNGIRININSTQI</sequence>
<gene>
    <name evidence="1" type="ORF">OFLC_LOCUS7258</name>
</gene>
<reference evidence="3" key="1">
    <citation type="submission" date="2016-06" db="UniProtKB">
        <authorList>
            <consortium name="WormBaseParasite"/>
        </authorList>
    </citation>
    <scope>IDENTIFICATION</scope>
</reference>
<evidence type="ECO:0000313" key="2">
    <source>
        <dbReference type="Proteomes" id="UP000267606"/>
    </source>
</evidence>
<evidence type="ECO:0000313" key="3">
    <source>
        <dbReference type="WBParaSite" id="OFLC_0000725601-mRNA-1"/>
    </source>
</evidence>
<evidence type="ECO:0000313" key="1">
    <source>
        <dbReference type="EMBL" id="VDO50079.1"/>
    </source>
</evidence>
<dbReference type="Proteomes" id="UP000267606">
    <property type="component" value="Unassembled WGS sequence"/>
</dbReference>